<keyword evidence="2" id="KW-0812">Transmembrane</keyword>
<keyword evidence="1" id="KW-0175">Coiled coil</keyword>
<evidence type="ECO:0000256" key="1">
    <source>
        <dbReference type="SAM" id="Coils"/>
    </source>
</evidence>
<gene>
    <name evidence="3" type="ORF">A3C24_02810</name>
</gene>
<reference evidence="3 4" key="1">
    <citation type="journal article" date="2016" name="Nat. Commun.">
        <title>Thousands of microbial genomes shed light on interconnected biogeochemical processes in an aquifer system.</title>
        <authorList>
            <person name="Anantharaman K."/>
            <person name="Brown C.T."/>
            <person name="Hug L.A."/>
            <person name="Sharon I."/>
            <person name="Castelle C.J."/>
            <person name="Probst A.J."/>
            <person name="Thomas B.C."/>
            <person name="Singh A."/>
            <person name="Wilkins M.J."/>
            <person name="Karaoz U."/>
            <person name="Brodie E.L."/>
            <person name="Williams K.H."/>
            <person name="Hubbard S.S."/>
            <person name="Banfield J.F."/>
        </authorList>
    </citation>
    <scope>NUCLEOTIDE SEQUENCE [LARGE SCALE GENOMIC DNA]</scope>
</reference>
<evidence type="ECO:0008006" key="5">
    <source>
        <dbReference type="Google" id="ProtNLM"/>
    </source>
</evidence>
<feature type="coiled-coil region" evidence="1">
    <location>
        <begin position="45"/>
        <end position="75"/>
    </location>
</feature>
<dbReference type="GO" id="GO:0043683">
    <property type="term" value="P:type IV pilus assembly"/>
    <property type="evidence" value="ECO:0007669"/>
    <property type="project" value="InterPro"/>
</dbReference>
<sequence>MVDNIKKNPYLIRIFAIIITLVCVIALSLLLNTERKTTLRTKAELAKATEDLRLLDNLLADYNQNINAIEAVENTVPQSYEDVAFAISQFEQAAAQNGQDLTIVIKDKAHEEQGGLDSVEVVLQTSGSYSNFSNMMSTIAKLPYHTRLDALQIDNTEGGLTHEATLRVYIQEEN</sequence>
<feature type="transmembrane region" description="Helical" evidence="2">
    <location>
        <begin position="12"/>
        <end position="32"/>
    </location>
</feature>
<dbReference type="InterPro" id="IPR007445">
    <property type="entry name" value="PilO"/>
</dbReference>
<organism evidence="3 4">
    <name type="scientific">Candidatus Roizmanbacteria bacterium RIFCSPHIGHO2_02_FULL_37_24</name>
    <dbReference type="NCBI Taxonomy" id="1802037"/>
    <lineage>
        <taxon>Bacteria</taxon>
        <taxon>Candidatus Roizmaniibacteriota</taxon>
    </lineage>
</organism>
<proteinExistence type="predicted"/>
<keyword evidence="2" id="KW-0472">Membrane</keyword>
<dbReference type="Proteomes" id="UP000177159">
    <property type="component" value="Unassembled WGS sequence"/>
</dbReference>
<dbReference type="AlphaFoldDB" id="A0A1F7GZN4"/>
<dbReference type="EMBL" id="MFZM01000013">
    <property type="protein sequence ID" value="OGK23996.1"/>
    <property type="molecule type" value="Genomic_DNA"/>
</dbReference>
<dbReference type="GO" id="GO:0043107">
    <property type="term" value="P:type IV pilus-dependent motility"/>
    <property type="evidence" value="ECO:0007669"/>
    <property type="project" value="InterPro"/>
</dbReference>
<evidence type="ECO:0000313" key="3">
    <source>
        <dbReference type="EMBL" id="OGK23996.1"/>
    </source>
</evidence>
<accession>A0A1F7GZN4</accession>
<dbReference type="Gene3D" id="3.30.70.60">
    <property type="match status" value="1"/>
</dbReference>
<dbReference type="Pfam" id="PF04350">
    <property type="entry name" value="PilO"/>
    <property type="match status" value="1"/>
</dbReference>
<comment type="caution">
    <text evidence="3">The sequence shown here is derived from an EMBL/GenBank/DDBJ whole genome shotgun (WGS) entry which is preliminary data.</text>
</comment>
<evidence type="ECO:0000256" key="2">
    <source>
        <dbReference type="SAM" id="Phobius"/>
    </source>
</evidence>
<protein>
    <recommendedName>
        <fullName evidence="5">Type 4a pilus biogenesis protein PilO</fullName>
    </recommendedName>
</protein>
<name>A0A1F7GZN4_9BACT</name>
<keyword evidence="2" id="KW-1133">Transmembrane helix</keyword>
<dbReference type="InterPro" id="IPR014717">
    <property type="entry name" value="Transl_elong_EF1B/ribsomal_bS6"/>
</dbReference>
<evidence type="ECO:0000313" key="4">
    <source>
        <dbReference type="Proteomes" id="UP000177159"/>
    </source>
</evidence>